<protein>
    <submittedName>
        <fullName evidence="1">Xylulose kinase-1</fullName>
    </submittedName>
</protein>
<keyword evidence="1" id="KW-0808">Transferase</keyword>
<dbReference type="GO" id="GO:0016301">
    <property type="term" value="F:kinase activity"/>
    <property type="evidence" value="ECO:0007669"/>
    <property type="project" value="UniProtKB-KW"/>
</dbReference>
<sequence length="56" mass="6274">NSLKRTGRVTNGSLLFLPPVTAEEHLAVQRESKARTTLLQSIPDDHIADFHYKDDA</sequence>
<name>A0A699SYC9_TANCI</name>
<keyword evidence="1" id="KW-0418">Kinase</keyword>
<dbReference type="EMBL" id="BKCJ011198854">
    <property type="protein sequence ID" value="GFD02560.1"/>
    <property type="molecule type" value="Genomic_DNA"/>
</dbReference>
<organism evidence="1">
    <name type="scientific">Tanacetum cinerariifolium</name>
    <name type="common">Dalmatian daisy</name>
    <name type="synonym">Chrysanthemum cinerariifolium</name>
    <dbReference type="NCBI Taxonomy" id="118510"/>
    <lineage>
        <taxon>Eukaryota</taxon>
        <taxon>Viridiplantae</taxon>
        <taxon>Streptophyta</taxon>
        <taxon>Embryophyta</taxon>
        <taxon>Tracheophyta</taxon>
        <taxon>Spermatophyta</taxon>
        <taxon>Magnoliopsida</taxon>
        <taxon>eudicotyledons</taxon>
        <taxon>Gunneridae</taxon>
        <taxon>Pentapetalae</taxon>
        <taxon>asterids</taxon>
        <taxon>campanulids</taxon>
        <taxon>Asterales</taxon>
        <taxon>Asteraceae</taxon>
        <taxon>Asteroideae</taxon>
        <taxon>Anthemideae</taxon>
        <taxon>Anthemidinae</taxon>
        <taxon>Tanacetum</taxon>
    </lineage>
</organism>
<reference evidence="1" key="1">
    <citation type="journal article" date="2019" name="Sci. Rep.">
        <title>Draft genome of Tanacetum cinerariifolium, the natural source of mosquito coil.</title>
        <authorList>
            <person name="Yamashiro T."/>
            <person name="Shiraishi A."/>
            <person name="Satake H."/>
            <person name="Nakayama K."/>
        </authorList>
    </citation>
    <scope>NUCLEOTIDE SEQUENCE</scope>
</reference>
<dbReference type="AlphaFoldDB" id="A0A699SYC9"/>
<comment type="caution">
    <text evidence="1">The sequence shown here is derived from an EMBL/GenBank/DDBJ whole genome shotgun (WGS) entry which is preliminary data.</text>
</comment>
<accession>A0A699SYC9</accession>
<proteinExistence type="predicted"/>
<gene>
    <name evidence="1" type="ORF">Tci_874529</name>
</gene>
<feature type="non-terminal residue" evidence="1">
    <location>
        <position position="1"/>
    </location>
</feature>
<evidence type="ECO:0000313" key="1">
    <source>
        <dbReference type="EMBL" id="GFD02560.1"/>
    </source>
</evidence>